<proteinExistence type="inferred from homology"/>
<dbReference type="InterPro" id="IPR003784">
    <property type="entry name" value="BioY"/>
</dbReference>
<keyword evidence="2 3" id="KW-0472">Membrane</keyword>
<gene>
    <name evidence="4" type="ORF">GH807_12130</name>
</gene>
<feature type="transmembrane region" description="Helical" evidence="3">
    <location>
        <begin position="7"/>
        <end position="28"/>
    </location>
</feature>
<feature type="transmembrane region" description="Helical" evidence="3">
    <location>
        <begin position="34"/>
        <end position="53"/>
    </location>
</feature>
<organism evidence="4 5">
    <name type="scientific">Acetobacterium tundrae</name>
    <dbReference type="NCBI Taxonomy" id="132932"/>
    <lineage>
        <taxon>Bacteria</taxon>
        <taxon>Bacillati</taxon>
        <taxon>Bacillota</taxon>
        <taxon>Clostridia</taxon>
        <taxon>Eubacteriales</taxon>
        <taxon>Eubacteriaceae</taxon>
        <taxon>Acetobacterium</taxon>
    </lineage>
</organism>
<keyword evidence="2" id="KW-0813">Transport</keyword>
<feature type="transmembrane region" description="Helical" evidence="3">
    <location>
        <begin position="117"/>
        <end position="137"/>
    </location>
</feature>
<dbReference type="Pfam" id="PF02632">
    <property type="entry name" value="BioY"/>
    <property type="match status" value="1"/>
</dbReference>
<comment type="subcellular location">
    <subcellularLocation>
        <location evidence="2">Cell membrane</location>
        <topology evidence="2">Multi-pass membrane protein</topology>
    </subcellularLocation>
</comment>
<keyword evidence="5" id="KW-1185">Reference proteome</keyword>
<evidence type="ECO:0000256" key="1">
    <source>
        <dbReference type="ARBA" id="ARBA00010692"/>
    </source>
</evidence>
<feature type="transmembrane region" description="Helical" evidence="3">
    <location>
        <begin position="60"/>
        <end position="82"/>
    </location>
</feature>
<evidence type="ECO:0000256" key="2">
    <source>
        <dbReference type="PIRNR" id="PIRNR016661"/>
    </source>
</evidence>
<dbReference type="RefSeq" id="WP_148604864.1">
    <property type="nucleotide sequence ID" value="NZ_RXYB01000016.1"/>
</dbReference>
<accession>A0ABR6WMP7</accession>
<protein>
    <recommendedName>
        <fullName evidence="2">Biotin transporter</fullName>
    </recommendedName>
</protein>
<dbReference type="PANTHER" id="PTHR34295:SF1">
    <property type="entry name" value="BIOTIN TRANSPORTER BIOY"/>
    <property type="match status" value="1"/>
</dbReference>
<keyword evidence="3" id="KW-0812">Transmembrane</keyword>
<dbReference type="Gene3D" id="1.10.1760.20">
    <property type="match status" value="1"/>
</dbReference>
<reference evidence="4 5" key="1">
    <citation type="journal article" date="2020" name="mSystems">
        <title>Defining Genomic and Predicted Metabolic Features of the Acetobacterium Genus.</title>
        <authorList>
            <person name="Ross D.E."/>
            <person name="Marshall C.W."/>
            <person name="Gulliver D."/>
            <person name="May H.D."/>
            <person name="Norman R.S."/>
        </authorList>
    </citation>
    <scope>NUCLEOTIDE SEQUENCE [LARGE SCALE GENOMIC DNA]</scope>
    <source>
        <strain evidence="4 5">DSM 9173</strain>
    </source>
</reference>
<dbReference type="PIRSF" id="PIRSF016661">
    <property type="entry name" value="BioY"/>
    <property type="match status" value="1"/>
</dbReference>
<keyword evidence="2" id="KW-1003">Cell membrane</keyword>
<name>A0ABR6WMP7_9FIRM</name>
<feature type="transmembrane region" description="Helical" evidence="3">
    <location>
        <begin position="88"/>
        <end position="105"/>
    </location>
</feature>
<dbReference type="EMBL" id="WJBB01000015">
    <property type="protein sequence ID" value="MBC3797792.1"/>
    <property type="molecule type" value="Genomic_DNA"/>
</dbReference>
<comment type="similarity">
    <text evidence="1 2">Belongs to the BioY family.</text>
</comment>
<feature type="transmembrane region" description="Helical" evidence="3">
    <location>
        <begin position="149"/>
        <end position="175"/>
    </location>
</feature>
<sequence>MIEKNTLNIKTLVLCGMFAALMAVGAFIKIPLPGIPFTLQTIFVLLAGLLLGSRAGLVSVLVYIFIGLAGLPVFSGGGGLLYVLKPSFGYILGFALGAFVTGWIAERKAASSTVRLILAALAGTGVIYALGLTWYYIIANYYLNTPMGVGALMVSGFLMTFPADIIKIGLSVVLAKRLAPFVRRSIYKEV</sequence>
<evidence type="ECO:0000313" key="4">
    <source>
        <dbReference type="EMBL" id="MBC3797792.1"/>
    </source>
</evidence>
<dbReference type="Proteomes" id="UP000653358">
    <property type="component" value="Unassembled WGS sequence"/>
</dbReference>
<evidence type="ECO:0000313" key="5">
    <source>
        <dbReference type="Proteomes" id="UP000653358"/>
    </source>
</evidence>
<comment type="caution">
    <text evidence="4">The sequence shown here is derived from an EMBL/GenBank/DDBJ whole genome shotgun (WGS) entry which is preliminary data.</text>
</comment>
<dbReference type="PANTHER" id="PTHR34295">
    <property type="entry name" value="BIOTIN TRANSPORTER BIOY"/>
    <property type="match status" value="1"/>
</dbReference>
<keyword evidence="3" id="KW-1133">Transmembrane helix</keyword>
<evidence type="ECO:0000256" key="3">
    <source>
        <dbReference type="SAM" id="Phobius"/>
    </source>
</evidence>